<keyword evidence="3" id="KW-1185">Reference proteome</keyword>
<dbReference type="Proteomes" id="UP001358614">
    <property type="component" value="Chromosome 1"/>
</dbReference>
<name>A0AAX4KNG5_9TREE</name>
<evidence type="ECO:0000313" key="2">
    <source>
        <dbReference type="EMBL" id="WWD07150.1"/>
    </source>
</evidence>
<gene>
    <name evidence="2" type="ORF">V865_005247</name>
</gene>
<feature type="chain" id="PRO_5043937719" evidence="1">
    <location>
        <begin position="20"/>
        <end position="255"/>
    </location>
</feature>
<proteinExistence type="predicted"/>
<keyword evidence="1" id="KW-0732">Signal</keyword>
<sequence length="255" mass="28453">MLALTHSFVLLGMVQLALGAVVPYSHTRRGGSAVQLWNADAPSKDDFTKDPSYDNDSGIKVSLLSLILNSNSEWAKDHIKPSGEQALTDKATFTIYDNGEKKDVEVSTDEVKDAFDVDYVQANWWWLGMEYALVKTITNGENDLSIEQGDPEDILKWLTGKKTKKLTDLSDKDYLQNLKRKIVILSTGENDVDQHDDAAEVIKYRVVTNVDGEGSDVNSTTVDTLQMGDPYWVGTLNEKLKELKDEYGTVIVLED</sequence>
<protein>
    <submittedName>
        <fullName evidence="2">Uncharacterized protein</fullName>
    </submittedName>
</protein>
<feature type="signal peptide" evidence="1">
    <location>
        <begin position="1"/>
        <end position="19"/>
    </location>
</feature>
<organism evidence="2 3">
    <name type="scientific">Kwoniella europaea PYCC6329</name>
    <dbReference type="NCBI Taxonomy" id="1423913"/>
    <lineage>
        <taxon>Eukaryota</taxon>
        <taxon>Fungi</taxon>
        <taxon>Dikarya</taxon>
        <taxon>Basidiomycota</taxon>
        <taxon>Agaricomycotina</taxon>
        <taxon>Tremellomycetes</taxon>
        <taxon>Tremellales</taxon>
        <taxon>Cryptococcaceae</taxon>
        <taxon>Kwoniella</taxon>
    </lineage>
</organism>
<dbReference type="AlphaFoldDB" id="A0AAX4KNG5"/>
<evidence type="ECO:0000313" key="3">
    <source>
        <dbReference type="Proteomes" id="UP001358614"/>
    </source>
</evidence>
<accession>A0AAX4KNG5</accession>
<dbReference type="EMBL" id="CP144089">
    <property type="protein sequence ID" value="WWD07150.1"/>
    <property type="molecule type" value="Genomic_DNA"/>
</dbReference>
<reference evidence="2 3" key="1">
    <citation type="submission" date="2024-01" db="EMBL/GenBank/DDBJ databases">
        <title>Comparative genomics of Cryptococcus and Kwoniella reveals pathogenesis evolution and contrasting modes of karyotype evolution via chromosome fusion or intercentromeric recombination.</title>
        <authorList>
            <person name="Coelho M.A."/>
            <person name="David-Palma M."/>
            <person name="Shea T."/>
            <person name="Bowers K."/>
            <person name="McGinley-Smith S."/>
            <person name="Mohammad A.W."/>
            <person name="Gnirke A."/>
            <person name="Yurkov A.M."/>
            <person name="Nowrousian M."/>
            <person name="Sun S."/>
            <person name="Cuomo C.A."/>
            <person name="Heitman J."/>
        </authorList>
    </citation>
    <scope>NUCLEOTIDE SEQUENCE [LARGE SCALE GENOMIC DNA]</scope>
    <source>
        <strain evidence="2 3">PYCC6329</strain>
    </source>
</reference>
<evidence type="ECO:0000256" key="1">
    <source>
        <dbReference type="SAM" id="SignalP"/>
    </source>
</evidence>
<dbReference type="KEGG" id="ker:91104048"/>
<dbReference type="GeneID" id="91104048"/>
<dbReference type="RefSeq" id="XP_066085117.1">
    <property type="nucleotide sequence ID" value="XM_066229020.1"/>
</dbReference>